<organism evidence="1 2">
    <name type="scientific">Intestinibacter bartlettii</name>
    <dbReference type="NCBI Taxonomy" id="261299"/>
    <lineage>
        <taxon>Bacteria</taxon>
        <taxon>Bacillati</taxon>
        <taxon>Bacillota</taxon>
        <taxon>Clostridia</taxon>
        <taxon>Peptostreptococcales</taxon>
        <taxon>Peptostreptococcaceae</taxon>
        <taxon>Intestinibacter</taxon>
    </lineage>
</organism>
<name>A0ABS6DWY7_9FIRM</name>
<reference evidence="1 2" key="1">
    <citation type="submission" date="2021-06" db="EMBL/GenBank/DDBJ databases">
        <authorList>
            <person name="Sun Q."/>
            <person name="Li D."/>
        </authorList>
    </citation>
    <scope>NUCLEOTIDE SEQUENCE [LARGE SCALE GENOMIC DNA]</scope>
    <source>
        <strain evidence="1 2">N19</strain>
    </source>
</reference>
<dbReference type="Proteomes" id="UP001196301">
    <property type="component" value="Unassembled WGS sequence"/>
</dbReference>
<proteinExistence type="predicted"/>
<evidence type="ECO:0000313" key="1">
    <source>
        <dbReference type="EMBL" id="MBU5336260.1"/>
    </source>
</evidence>
<evidence type="ECO:0000313" key="2">
    <source>
        <dbReference type="Proteomes" id="UP001196301"/>
    </source>
</evidence>
<dbReference type="RefSeq" id="WP_216569387.1">
    <property type="nucleotide sequence ID" value="NZ_JAHLOQ010000017.1"/>
</dbReference>
<protein>
    <submittedName>
        <fullName evidence="1">Uncharacterized protein</fullName>
    </submittedName>
</protein>
<dbReference type="EMBL" id="JAHLOQ010000017">
    <property type="protein sequence ID" value="MBU5336260.1"/>
    <property type="molecule type" value="Genomic_DNA"/>
</dbReference>
<gene>
    <name evidence="1" type="ORF">KQI20_07390</name>
</gene>
<accession>A0ABS6DWY7</accession>
<sequence length="124" mass="14911">MNNGVNTLFRSYNDLDLVERENIVLEAETKLNDKERRILSHIYSIFKQSEFQNKHIVCSFEDISEEDLMNLQQKRVLLINIDRKEYMLTQWYKMRSQKGTNSVVLELDDMICEYFKLFPSSYLN</sequence>
<comment type="caution">
    <text evidence="1">The sequence shown here is derived from an EMBL/GenBank/DDBJ whole genome shotgun (WGS) entry which is preliminary data.</text>
</comment>
<keyword evidence="2" id="KW-1185">Reference proteome</keyword>